<reference evidence="3" key="2">
    <citation type="submission" date="2022-01" db="EMBL/GenBank/DDBJ databases">
        <authorList>
            <person name="Yamashiro T."/>
            <person name="Shiraishi A."/>
            <person name="Satake H."/>
            <person name="Nakayama K."/>
        </authorList>
    </citation>
    <scope>NUCLEOTIDE SEQUENCE</scope>
</reference>
<keyword evidence="4" id="KW-1185">Reference proteome</keyword>
<feature type="coiled-coil region" evidence="1">
    <location>
        <begin position="49"/>
        <end position="76"/>
    </location>
</feature>
<keyword evidence="1" id="KW-0175">Coiled coil</keyword>
<evidence type="ECO:0000313" key="3">
    <source>
        <dbReference type="EMBL" id="GJU05635.1"/>
    </source>
</evidence>
<proteinExistence type="predicted"/>
<dbReference type="EMBL" id="BQNB010021365">
    <property type="protein sequence ID" value="GJU05635.1"/>
    <property type="molecule type" value="Genomic_DNA"/>
</dbReference>
<organism evidence="3 4">
    <name type="scientific">Tanacetum coccineum</name>
    <dbReference type="NCBI Taxonomy" id="301880"/>
    <lineage>
        <taxon>Eukaryota</taxon>
        <taxon>Viridiplantae</taxon>
        <taxon>Streptophyta</taxon>
        <taxon>Embryophyta</taxon>
        <taxon>Tracheophyta</taxon>
        <taxon>Spermatophyta</taxon>
        <taxon>Magnoliopsida</taxon>
        <taxon>eudicotyledons</taxon>
        <taxon>Gunneridae</taxon>
        <taxon>Pentapetalae</taxon>
        <taxon>asterids</taxon>
        <taxon>campanulids</taxon>
        <taxon>Asterales</taxon>
        <taxon>Asteraceae</taxon>
        <taxon>Asteroideae</taxon>
        <taxon>Anthemideae</taxon>
        <taxon>Anthemidinae</taxon>
        <taxon>Tanacetum</taxon>
    </lineage>
</organism>
<comment type="caution">
    <text evidence="3">The sequence shown here is derived from an EMBL/GenBank/DDBJ whole genome shotgun (WGS) entry which is preliminary data.</text>
</comment>
<evidence type="ECO:0000313" key="4">
    <source>
        <dbReference type="Proteomes" id="UP001151760"/>
    </source>
</evidence>
<protein>
    <submittedName>
        <fullName evidence="3">Uncharacterized protein</fullName>
    </submittedName>
</protein>
<feature type="region of interest" description="Disordered" evidence="2">
    <location>
        <begin position="136"/>
        <end position="164"/>
    </location>
</feature>
<reference evidence="3" key="1">
    <citation type="journal article" date="2022" name="Int. J. Mol. Sci.">
        <title>Draft Genome of Tanacetum Coccineum: Genomic Comparison of Closely Related Tanacetum-Family Plants.</title>
        <authorList>
            <person name="Yamashiro T."/>
            <person name="Shiraishi A."/>
            <person name="Nakayama K."/>
            <person name="Satake H."/>
        </authorList>
    </citation>
    <scope>NUCLEOTIDE SEQUENCE</scope>
</reference>
<sequence>MTDGDERKHVLDYTHVDLYYVEDQRKNLLSKFNSLSQELSSCKFKPTDLKNTKALNRSLQNKITRLNLENESQRVKIFDLKKVIKKWTSSKVTLIQLLTEQVPGKIICALGGRGKKRDTISSKEVLFSKAAESSSETAHEITSDSESECNIQEPMPPLPKLLRDGPRDSLKDTISLADLTLTQTILMRLKRSLIKVDASTEKLLLTLIEEVKGLKGKIKIPLDTSLSFSQSGSSKPAKGKQKTWFGPCKHCRFRNHLSEDCYMKPKCSTCGSTDHTTKEHLKQAIVKKTLAKLKAQSS</sequence>
<accession>A0ABQ5J0V5</accession>
<gene>
    <name evidence="3" type="ORF">Tco_1122065</name>
</gene>
<evidence type="ECO:0000256" key="1">
    <source>
        <dbReference type="SAM" id="Coils"/>
    </source>
</evidence>
<evidence type="ECO:0000256" key="2">
    <source>
        <dbReference type="SAM" id="MobiDB-lite"/>
    </source>
</evidence>
<dbReference type="Proteomes" id="UP001151760">
    <property type="component" value="Unassembled WGS sequence"/>
</dbReference>
<name>A0ABQ5J0V5_9ASTR</name>